<dbReference type="GO" id="GO:0016887">
    <property type="term" value="F:ATP hydrolysis activity"/>
    <property type="evidence" value="ECO:0007669"/>
    <property type="project" value="InterPro"/>
</dbReference>
<sequence length="210" mass="22983">MLAVSRLQATRDDRVLFTGLSFAMQPGDILQIAGPNGTGKTTLLNRLVGLGGFDEGEVLWDNRPVHEDPVAFRRRFSYLGHSLGLKALLTPLENLAFLLRLRDLEPGASALMAALARVGLAGYEDVPVAHLSAGQKRRVGIARLFLEKAPLWVLDEPFTAIDQAGVRALEGWLVEHAGQGGMIVLTTHHLFPESFPLKRLDLSDYCPEAH</sequence>
<proteinExistence type="predicted"/>
<dbReference type="RefSeq" id="WP_165391401.1">
    <property type="nucleotide sequence ID" value="NZ_SHKX01000012.1"/>
</dbReference>
<dbReference type="InterPro" id="IPR027417">
    <property type="entry name" value="P-loop_NTPase"/>
</dbReference>
<dbReference type="GO" id="GO:0005524">
    <property type="term" value="F:ATP binding"/>
    <property type="evidence" value="ECO:0007669"/>
    <property type="project" value="UniProtKB-KW"/>
</dbReference>
<keyword evidence="4" id="KW-0067">ATP-binding</keyword>
<dbReference type="PANTHER" id="PTHR43499:SF1">
    <property type="entry name" value="ABC TRANSPORTER I FAMILY MEMBER 1"/>
    <property type="match status" value="1"/>
</dbReference>
<dbReference type="InterPro" id="IPR003593">
    <property type="entry name" value="AAA+_ATPase"/>
</dbReference>
<dbReference type="NCBIfam" id="NF010061">
    <property type="entry name" value="PRK13538.1"/>
    <property type="match status" value="1"/>
</dbReference>
<dbReference type="SUPFAM" id="SSF52540">
    <property type="entry name" value="P-loop containing nucleoside triphosphate hydrolases"/>
    <property type="match status" value="1"/>
</dbReference>
<dbReference type="SMART" id="SM00382">
    <property type="entry name" value="AAA"/>
    <property type="match status" value="1"/>
</dbReference>
<comment type="caution">
    <text evidence="8">The sequence shown here is derived from an EMBL/GenBank/DDBJ whole genome shotgun (WGS) entry which is preliminary data.</text>
</comment>
<feature type="domain" description="ABC transporter" evidence="7">
    <location>
        <begin position="2"/>
        <end position="210"/>
    </location>
</feature>
<keyword evidence="9" id="KW-1185">Reference proteome</keyword>
<evidence type="ECO:0000256" key="2">
    <source>
        <dbReference type="ARBA" id="ARBA00022741"/>
    </source>
</evidence>
<dbReference type="NCBIfam" id="TIGR01189">
    <property type="entry name" value="ccmA"/>
    <property type="match status" value="1"/>
</dbReference>
<evidence type="ECO:0000313" key="8">
    <source>
        <dbReference type="EMBL" id="RZU44967.1"/>
    </source>
</evidence>
<dbReference type="PANTHER" id="PTHR43499">
    <property type="entry name" value="ABC TRANSPORTER I FAMILY MEMBER 1"/>
    <property type="match status" value="1"/>
</dbReference>
<dbReference type="GO" id="GO:0022857">
    <property type="term" value="F:transmembrane transporter activity"/>
    <property type="evidence" value="ECO:0007669"/>
    <property type="project" value="InterPro"/>
</dbReference>
<evidence type="ECO:0000256" key="6">
    <source>
        <dbReference type="ARBA" id="ARBA00023136"/>
    </source>
</evidence>
<evidence type="ECO:0000259" key="7">
    <source>
        <dbReference type="PROSITE" id="PS50893"/>
    </source>
</evidence>
<reference evidence="8 9" key="1">
    <citation type="submission" date="2019-02" db="EMBL/GenBank/DDBJ databases">
        <title>Genomic Encyclopedia of Type Strains, Phase IV (KMG-IV): sequencing the most valuable type-strain genomes for metagenomic binning, comparative biology and taxonomic classification.</title>
        <authorList>
            <person name="Goeker M."/>
        </authorList>
    </citation>
    <scope>NUCLEOTIDE SEQUENCE [LARGE SCALE GENOMIC DNA]</scope>
    <source>
        <strain evidence="8 9">DSM 105135</strain>
    </source>
</reference>
<evidence type="ECO:0000256" key="1">
    <source>
        <dbReference type="ARBA" id="ARBA00022448"/>
    </source>
</evidence>
<dbReference type="AlphaFoldDB" id="A0A4Q7Z3V5"/>
<keyword evidence="5" id="KW-1278">Translocase</keyword>
<evidence type="ECO:0000256" key="4">
    <source>
        <dbReference type="ARBA" id="ARBA00022840"/>
    </source>
</evidence>
<dbReference type="Proteomes" id="UP000292423">
    <property type="component" value="Unassembled WGS sequence"/>
</dbReference>
<dbReference type="GO" id="GO:0017004">
    <property type="term" value="P:cytochrome complex assembly"/>
    <property type="evidence" value="ECO:0007669"/>
    <property type="project" value="UniProtKB-KW"/>
</dbReference>
<dbReference type="Gene3D" id="3.40.50.300">
    <property type="entry name" value="P-loop containing nucleotide triphosphate hydrolases"/>
    <property type="match status" value="1"/>
</dbReference>
<keyword evidence="1" id="KW-0813">Transport</keyword>
<accession>A0A4Q7Z3V5</accession>
<evidence type="ECO:0000313" key="9">
    <source>
        <dbReference type="Proteomes" id="UP000292423"/>
    </source>
</evidence>
<protein>
    <submittedName>
        <fullName evidence="8">Heme exporter protein A</fullName>
    </submittedName>
</protein>
<dbReference type="InterPro" id="IPR003439">
    <property type="entry name" value="ABC_transporter-like_ATP-bd"/>
</dbReference>
<evidence type="ECO:0000256" key="5">
    <source>
        <dbReference type="ARBA" id="ARBA00022967"/>
    </source>
</evidence>
<keyword evidence="2" id="KW-0547">Nucleotide-binding</keyword>
<keyword evidence="3" id="KW-0201">Cytochrome c-type biogenesis</keyword>
<dbReference type="InterPro" id="IPR017871">
    <property type="entry name" value="ABC_transporter-like_CS"/>
</dbReference>
<evidence type="ECO:0000256" key="3">
    <source>
        <dbReference type="ARBA" id="ARBA00022748"/>
    </source>
</evidence>
<dbReference type="PROSITE" id="PS00211">
    <property type="entry name" value="ABC_TRANSPORTER_1"/>
    <property type="match status" value="1"/>
</dbReference>
<dbReference type="InterPro" id="IPR005895">
    <property type="entry name" value="ABC_transptr_haem_export_CcmA"/>
</dbReference>
<gene>
    <name evidence="8" type="ORF">EV700_1771</name>
</gene>
<dbReference type="PROSITE" id="PS50893">
    <property type="entry name" value="ABC_TRANSPORTER_2"/>
    <property type="match status" value="1"/>
</dbReference>
<dbReference type="EMBL" id="SHKX01000012">
    <property type="protein sequence ID" value="RZU44967.1"/>
    <property type="molecule type" value="Genomic_DNA"/>
</dbReference>
<organism evidence="8 9">
    <name type="scientific">Fluviicoccus keumensis</name>
    <dbReference type="NCBI Taxonomy" id="1435465"/>
    <lineage>
        <taxon>Bacteria</taxon>
        <taxon>Pseudomonadati</taxon>
        <taxon>Pseudomonadota</taxon>
        <taxon>Gammaproteobacteria</taxon>
        <taxon>Moraxellales</taxon>
        <taxon>Moraxellaceae</taxon>
        <taxon>Fluviicoccus</taxon>
    </lineage>
</organism>
<name>A0A4Q7Z3V5_9GAMM</name>
<dbReference type="Pfam" id="PF00005">
    <property type="entry name" value="ABC_tran"/>
    <property type="match status" value="1"/>
</dbReference>
<keyword evidence="6" id="KW-0472">Membrane</keyword>